<dbReference type="RefSeq" id="WP_229341294.1">
    <property type="nucleotide sequence ID" value="NZ_JAJBZG010000005.1"/>
</dbReference>
<comment type="caution">
    <text evidence="2">The sequence shown here is derived from an EMBL/GenBank/DDBJ whole genome shotgun (WGS) entry which is preliminary data.</text>
</comment>
<evidence type="ECO:0000313" key="2">
    <source>
        <dbReference type="EMBL" id="MCB7481949.1"/>
    </source>
</evidence>
<feature type="region of interest" description="Disordered" evidence="1">
    <location>
        <begin position="52"/>
        <end position="89"/>
    </location>
</feature>
<proteinExistence type="predicted"/>
<feature type="region of interest" description="Disordered" evidence="1">
    <location>
        <begin position="127"/>
        <end position="148"/>
    </location>
</feature>
<reference evidence="2" key="1">
    <citation type="submission" date="2021-10" db="EMBL/GenBank/DDBJ databases">
        <title>Gramella sp. ASW11-100T, isolated from marine sediment.</title>
        <authorList>
            <person name="Xia C."/>
        </authorList>
    </citation>
    <scope>NUCLEOTIDE SEQUENCE</scope>
    <source>
        <strain evidence="2">ASW11-100</strain>
    </source>
</reference>
<protein>
    <submittedName>
        <fullName evidence="2">Uncharacterized protein</fullName>
    </submittedName>
</protein>
<dbReference type="AlphaFoldDB" id="A0A9X1LKA1"/>
<feature type="compositionally biased region" description="Basic and acidic residues" evidence="1">
    <location>
        <begin position="52"/>
        <end position="64"/>
    </location>
</feature>
<feature type="compositionally biased region" description="Basic and acidic residues" evidence="1">
    <location>
        <begin position="138"/>
        <end position="148"/>
    </location>
</feature>
<evidence type="ECO:0000256" key="1">
    <source>
        <dbReference type="SAM" id="MobiDB-lite"/>
    </source>
</evidence>
<keyword evidence="3" id="KW-1185">Reference proteome</keyword>
<dbReference type="EMBL" id="JAJBZG010000005">
    <property type="protein sequence ID" value="MCB7481949.1"/>
    <property type="molecule type" value="Genomic_DNA"/>
</dbReference>
<sequence length="258" mass="29890">MKKKIEADLVQIAEKILNEKGKLDAGQLKEMAKDLYEKLTVLAFTEKYLAEETKEAEPKPEQKAEPVPQPKVTKQNNLYDEFYPDGTEYNEDYDAITEPNTEKIKDIVAQMPPETAKVDHMMNNINEAPQKPQASKPKPAEPEPDKRDFRNIGVDYDNLPDFEPVNHVEKNNKPRSLNDRLKKGINIGLNERLAYIKHLFDGNTADYNRVLSQLNTFTSLEESIKFIDKVVKPDYNNWEGKEVYEERFMAHIENKFSK</sequence>
<organism evidence="2 3">
    <name type="scientific">Christiangramia sediminis</name>
    <dbReference type="NCBI Taxonomy" id="2881336"/>
    <lineage>
        <taxon>Bacteria</taxon>
        <taxon>Pseudomonadati</taxon>
        <taxon>Bacteroidota</taxon>
        <taxon>Flavobacteriia</taxon>
        <taxon>Flavobacteriales</taxon>
        <taxon>Flavobacteriaceae</taxon>
        <taxon>Christiangramia</taxon>
    </lineage>
</organism>
<gene>
    <name evidence="2" type="ORF">LGQ90_11810</name>
</gene>
<name>A0A9X1LKA1_9FLAO</name>
<evidence type="ECO:0000313" key="3">
    <source>
        <dbReference type="Proteomes" id="UP001139414"/>
    </source>
</evidence>
<accession>A0A9X1LKA1</accession>
<feature type="compositionally biased region" description="Low complexity" evidence="1">
    <location>
        <begin position="127"/>
        <end position="137"/>
    </location>
</feature>
<dbReference type="Proteomes" id="UP001139414">
    <property type="component" value="Unassembled WGS sequence"/>
</dbReference>